<dbReference type="EMBL" id="KV427687">
    <property type="protein sequence ID" value="KZT00375.1"/>
    <property type="molecule type" value="Genomic_DNA"/>
</dbReference>
<dbReference type="AlphaFoldDB" id="A0A165B6U3"/>
<protein>
    <submittedName>
        <fullName evidence="2">Alpha/beta-hydrolase</fullName>
    </submittedName>
</protein>
<organism evidence="2 3">
    <name type="scientific">Laetiporus sulphureus 93-53</name>
    <dbReference type="NCBI Taxonomy" id="1314785"/>
    <lineage>
        <taxon>Eukaryota</taxon>
        <taxon>Fungi</taxon>
        <taxon>Dikarya</taxon>
        <taxon>Basidiomycota</taxon>
        <taxon>Agaricomycotina</taxon>
        <taxon>Agaricomycetes</taxon>
        <taxon>Polyporales</taxon>
        <taxon>Laetiporus</taxon>
    </lineage>
</organism>
<feature type="domain" description="AB hydrolase-1" evidence="1">
    <location>
        <begin position="141"/>
        <end position="431"/>
    </location>
</feature>
<dbReference type="InterPro" id="IPR000073">
    <property type="entry name" value="AB_hydrolase_1"/>
</dbReference>
<dbReference type="InterPro" id="IPR029058">
    <property type="entry name" value="AB_hydrolase_fold"/>
</dbReference>
<evidence type="ECO:0000313" key="3">
    <source>
        <dbReference type="Proteomes" id="UP000076871"/>
    </source>
</evidence>
<proteinExistence type="predicted"/>
<reference evidence="2 3" key="1">
    <citation type="journal article" date="2016" name="Mol. Biol. Evol.">
        <title>Comparative Genomics of Early-Diverging Mushroom-Forming Fungi Provides Insights into the Origins of Lignocellulose Decay Capabilities.</title>
        <authorList>
            <person name="Nagy L.G."/>
            <person name="Riley R."/>
            <person name="Tritt A."/>
            <person name="Adam C."/>
            <person name="Daum C."/>
            <person name="Floudas D."/>
            <person name="Sun H."/>
            <person name="Yadav J.S."/>
            <person name="Pangilinan J."/>
            <person name="Larsson K.H."/>
            <person name="Matsuura K."/>
            <person name="Barry K."/>
            <person name="Labutti K."/>
            <person name="Kuo R."/>
            <person name="Ohm R.A."/>
            <person name="Bhattacharya S.S."/>
            <person name="Shirouzu T."/>
            <person name="Yoshinaga Y."/>
            <person name="Martin F.M."/>
            <person name="Grigoriev I.V."/>
            <person name="Hibbett D.S."/>
        </authorList>
    </citation>
    <scope>NUCLEOTIDE SEQUENCE [LARGE SCALE GENOMIC DNA]</scope>
    <source>
        <strain evidence="2 3">93-53</strain>
    </source>
</reference>
<accession>A0A165B6U3</accession>
<evidence type="ECO:0000259" key="1">
    <source>
        <dbReference type="Pfam" id="PF12697"/>
    </source>
</evidence>
<dbReference type="GeneID" id="63823730"/>
<dbReference type="SUPFAM" id="SSF53474">
    <property type="entry name" value="alpha/beta-Hydrolases"/>
    <property type="match status" value="1"/>
</dbReference>
<name>A0A165B6U3_9APHY</name>
<evidence type="ECO:0000313" key="2">
    <source>
        <dbReference type="EMBL" id="KZT00375.1"/>
    </source>
</evidence>
<keyword evidence="2" id="KW-0378">Hydrolase</keyword>
<dbReference type="Pfam" id="PF12697">
    <property type="entry name" value="Abhydrolase_6"/>
    <property type="match status" value="1"/>
</dbReference>
<dbReference type="Proteomes" id="UP000076871">
    <property type="component" value="Unassembled WGS sequence"/>
</dbReference>
<dbReference type="InParanoid" id="A0A165B6U3"/>
<gene>
    <name evidence="2" type="ORF">LAESUDRAFT_708926</name>
</gene>
<dbReference type="STRING" id="1314785.A0A165B6U3"/>
<sequence>MQTRPAFSVPNGPLKTLHEGVLLQPLLSIKEILVSEPFTPCPDLPRAHIVAGYRRTSHIVPAACPRSLPPQAPLRQQFKDGSSGDAKTMSKALIDAKLAFEGEEMRNKCRGASNAVMWNCVDRYVPAKPAVDQHKAGLTLFLTHANGSPRQIWEPTLEHLLKKMQGHPSVAIDEIWSFESVQHGDSALFNEHNLSDVFDWQDQCRDILNFLLNYLPQRSDTASLPVQLERVTTAPGATRRCVTGIGHSYGGTTLARAALAEPDLFHRLILVEPMIVPPSFTRGKGLDLLLKSALSKVQRWPSRSHAKQAFLQHPATKTWDPAVIDTFVEHGLVECGDDSSSPQSVRLKTSPFDEAVVYCEWNVCYEAWTGLKDLDMRIALHWIMSARTNVTTGGEAMTQETVWRRTCNTTNVRLPEAGHLAVHEAPEAVASEILNALSSEEPKSML</sequence>
<dbReference type="GO" id="GO:0016787">
    <property type="term" value="F:hydrolase activity"/>
    <property type="evidence" value="ECO:0007669"/>
    <property type="project" value="UniProtKB-KW"/>
</dbReference>
<keyword evidence="3" id="KW-1185">Reference proteome</keyword>
<dbReference type="Gene3D" id="3.40.50.1820">
    <property type="entry name" value="alpha/beta hydrolase"/>
    <property type="match status" value="1"/>
</dbReference>
<dbReference type="OrthoDB" id="94039at2759"/>
<dbReference type="RefSeq" id="XP_040758115.1">
    <property type="nucleotide sequence ID" value="XM_040906701.1"/>
</dbReference>